<reference evidence="1 2" key="1">
    <citation type="submission" date="2021-08" db="EMBL/GenBank/DDBJ databases">
        <title>Genome sequence analysis of Clostridium chauvoei strains of European origin and evaluation of typing options for outbreak investigations.</title>
        <authorList>
            <person name="Abdel-Glil M."/>
            <person name="Thomas P."/>
            <person name="Seyboldt C."/>
        </authorList>
    </citation>
    <scope>NUCLEOTIDE SEQUENCE [LARGE SCALE GENOMIC DNA]</scope>
    <source>
        <strain evidence="1 2">S0260-09</strain>
    </source>
</reference>
<dbReference type="RefSeq" id="WP_021875696.1">
    <property type="nucleotide sequence ID" value="NZ_CP018624.1"/>
</dbReference>
<dbReference type="GeneID" id="66301707"/>
<gene>
    <name evidence="1" type="ORF">K4H94_00450</name>
</gene>
<evidence type="ECO:0000313" key="2">
    <source>
        <dbReference type="Proteomes" id="UP000775179"/>
    </source>
</evidence>
<evidence type="ECO:0000313" key="1">
    <source>
        <dbReference type="EMBL" id="MBX7289521.1"/>
    </source>
</evidence>
<dbReference type="KEGG" id="cchv:BTM20_07480"/>
<dbReference type="EMBL" id="JAIFTX010000001">
    <property type="protein sequence ID" value="MBX7289521.1"/>
    <property type="molecule type" value="Genomic_DNA"/>
</dbReference>
<proteinExistence type="predicted"/>
<comment type="caution">
    <text evidence="1">The sequence shown here is derived from an EMBL/GenBank/DDBJ whole genome shotgun (WGS) entry which is preliminary data.</text>
</comment>
<dbReference type="Proteomes" id="UP000775179">
    <property type="component" value="Unassembled WGS sequence"/>
</dbReference>
<name>A0ABD4RDZ0_9CLOT</name>
<dbReference type="AlphaFoldDB" id="A0ABD4RDZ0"/>
<protein>
    <submittedName>
        <fullName evidence="1">Uncharacterized protein</fullName>
    </submittedName>
</protein>
<sequence length="167" mass="19616">MLYEELSSTEIGNLTNYICKFKDNMIFSTFILKENSCSISKIKNNLTLELKNISYFSNGQAAFLILFKFSDNDKLIYGRWFNYADKNHRENLEMLLFQNEIPITIVDENNKSICTVWCSNILKDGIKQHIKKASRLHIESTKFKEFTSSIESKFKNIIDIWKESKID</sequence>
<organism evidence="1 2">
    <name type="scientific">Clostridium chauvoei</name>
    <dbReference type="NCBI Taxonomy" id="46867"/>
    <lineage>
        <taxon>Bacteria</taxon>
        <taxon>Bacillati</taxon>
        <taxon>Bacillota</taxon>
        <taxon>Clostridia</taxon>
        <taxon>Eubacteriales</taxon>
        <taxon>Clostridiaceae</taxon>
        <taxon>Clostridium</taxon>
    </lineage>
</organism>
<accession>A0ABD4RDZ0</accession>